<dbReference type="OrthoDB" id="940717at2"/>
<protein>
    <submittedName>
        <fullName evidence="1">Uncharacterized protein DUF433</fullName>
    </submittedName>
</protein>
<evidence type="ECO:0000313" key="1">
    <source>
        <dbReference type="EMBL" id="RKS26583.1"/>
    </source>
</evidence>
<dbReference type="Proteomes" id="UP000277579">
    <property type="component" value="Unassembled WGS sequence"/>
</dbReference>
<proteinExistence type="predicted"/>
<accession>A0A495MP40</accession>
<dbReference type="EMBL" id="RBLC01000001">
    <property type="protein sequence ID" value="RKS26583.1"/>
    <property type="molecule type" value="Genomic_DNA"/>
</dbReference>
<sequence>MKFENKIDLGIGIYTISDIASILHLKYFKVERLLNEYWDKRFSDELGKKYSWSIGKSKAVSFHTLVEFYIFFQLRESGVSTQQIIKAHSELSNMYETAFPFAVSQIIESIRCVGKRIVFELKSGDIVDLNATKQLNLKFIQEFAKKIVFDKNNLAEKFYPMGKKSSIVVNPHNQFGQPVIDKTNIFPETIYNLYKSKESKKFIAASYDLSLKQVDDAIAYCKPAA</sequence>
<evidence type="ECO:0000313" key="2">
    <source>
        <dbReference type="Proteomes" id="UP000277579"/>
    </source>
</evidence>
<keyword evidence="2" id="KW-1185">Reference proteome</keyword>
<organism evidence="1 2">
    <name type="scientific">Flavobacterium endophyticum</name>
    <dbReference type="NCBI Taxonomy" id="1540163"/>
    <lineage>
        <taxon>Bacteria</taxon>
        <taxon>Pseudomonadati</taxon>
        <taxon>Bacteroidota</taxon>
        <taxon>Flavobacteriia</taxon>
        <taxon>Flavobacteriales</taxon>
        <taxon>Flavobacteriaceae</taxon>
        <taxon>Flavobacterium</taxon>
    </lineage>
</organism>
<dbReference type="Gene3D" id="1.10.10.10">
    <property type="entry name" value="Winged helix-like DNA-binding domain superfamily/Winged helix DNA-binding domain"/>
    <property type="match status" value="1"/>
</dbReference>
<reference evidence="1 2" key="1">
    <citation type="submission" date="2018-10" db="EMBL/GenBank/DDBJ databases">
        <title>Genomic Encyclopedia of Archaeal and Bacterial Type Strains, Phase II (KMG-II): from individual species to whole genera.</title>
        <authorList>
            <person name="Goeker M."/>
        </authorList>
    </citation>
    <scope>NUCLEOTIDE SEQUENCE [LARGE SCALE GENOMIC DNA]</scope>
    <source>
        <strain evidence="1 2">DSM 29537</strain>
    </source>
</reference>
<dbReference type="AlphaFoldDB" id="A0A495MP40"/>
<dbReference type="RefSeq" id="WP_121375893.1">
    <property type="nucleotide sequence ID" value="NZ_RBLC01000001.1"/>
</dbReference>
<gene>
    <name evidence="1" type="ORF">CLV94_1646</name>
</gene>
<dbReference type="Pfam" id="PF04255">
    <property type="entry name" value="DUF433"/>
    <property type="match status" value="1"/>
</dbReference>
<dbReference type="InterPro" id="IPR036388">
    <property type="entry name" value="WH-like_DNA-bd_sf"/>
</dbReference>
<comment type="caution">
    <text evidence="1">The sequence shown here is derived from an EMBL/GenBank/DDBJ whole genome shotgun (WGS) entry which is preliminary data.</text>
</comment>
<dbReference type="InterPro" id="IPR007367">
    <property type="entry name" value="DUF433"/>
</dbReference>
<name>A0A495MP40_9FLAO</name>
<dbReference type="SUPFAM" id="SSF46689">
    <property type="entry name" value="Homeodomain-like"/>
    <property type="match status" value="1"/>
</dbReference>
<dbReference type="InterPro" id="IPR009057">
    <property type="entry name" value="Homeodomain-like_sf"/>
</dbReference>